<feature type="compositionally biased region" description="Basic and acidic residues" evidence="1">
    <location>
        <begin position="242"/>
        <end position="253"/>
    </location>
</feature>
<feature type="compositionally biased region" description="Basic and acidic residues" evidence="1">
    <location>
        <begin position="67"/>
        <end position="84"/>
    </location>
</feature>
<dbReference type="Proteomes" id="UP000800082">
    <property type="component" value="Unassembled WGS sequence"/>
</dbReference>
<evidence type="ECO:0000313" key="3">
    <source>
        <dbReference type="Proteomes" id="UP000800082"/>
    </source>
</evidence>
<proteinExistence type="predicted"/>
<sequence>MSSYEPYLHHYAPGSHSTHHLYYGDCYYSDHSRTSSPHTLPPGGLPSYAGPPRGSRSRRPASPQRDPGPRLDDSREYQFRQRRRIVEYRTPSRYPVFGDHLAQPGERRDGRGVALPQWFWDAGLGEGRRRAGSTANRVHEDMARETEESRRRGGERFDQARCRSTSSRAHESYGRYTKGYSEGVDHGYGLQYQHYGEDEESHPWYVSETDTETDTCVGPMSCLRLGEMIRGDRGRCQNVRFQMEDDTRSESSSERTSNGEEWQTTASRKYTKVGALRRFVERNVRSRDKKGEYFRLKNGQKAWVQPKKSKGKKVRRYKGLGA</sequence>
<dbReference type="GeneID" id="54355505"/>
<dbReference type="AlphaFoldDB" id="A0A6A5RXW3"/>
<protein>
    <submittedName>
        <fullName evidence="2">Uncharacterized protein</fullName>
    </submittedName>
</protein>
<feature type="compositionally biased region" description="Basic residues" evidence="1">
    <location>
        <begin position="307"/>
        <end position="322"/>
    </location>
</feature>
<organism evidence="2 3">
    <name type="scientific">Didymella exigua CBS 183.55</name>
    <dbReference type="NCBI Taxonomy" id="1150837"/>
    <lineage>
        <taxon>Eukaryota</taxon>
        <taxon>Fungi</taxon>
        <taxon>Dikarya</taxon>
        <taxon>Ascomycota</taxon>
        <taxon>Pezizomycotina</taxon>
        <taxon>Dothideomycetes</taxon>
        <taxon>Pleosporomycetidae</taxon>
        <taxon>Pleosporales</taxon>
        <taxon>Pleosporineae</taxon>
        <taxon>Didymellaceae</taxon>
        <taxon>Didymella</taxon>
    </lineage>
</organism>
<dbReference type="RefSeq" id="XP_033451384.1">
    <property type="nucleotide sequence ID" value="XM_033597838.1"/>
</dbReference>
<keyword evidence="3" id="KW-1185">Reference proteome</keyword>
<dbReference type="EMBL" id="ML978961">
    <property type="protein sequence ID" value="KAF1931136.1"/>
    <property type="molecule type" value="Genomic_DNA"/>
</dbReference>
<feature type="region of interest" description="Disordered" evidence="1">
    <location>
        <begin position="301"/>
        <end position="322"/>
    </location>
</feature>
<name>A0A6A5RXW3_9PLEO</name>
<accession>A0A6A5RXW3</accession>
<feature type="compositionally biased region" description="Basic and acidic residues" evidence="1">
    <location>
        <begin position="137"/>
        <end position="161"/>
    </location>
</feature>
<reference evidence="2" key="1">
    <citation type="journal article" date="2020" name="Stud. Mycol.">
        <title>101 Dothideomycetes genomes: a test case for predicting lifestyles and emergence of pathogens.</title>
        <authorList>
            <person name="Haridas S."/>
            <person name="Albert R."/>
            <person name="Binder M."/>
            <person name="Bloem J."/>
            <person name="Labutti K."/>
            <person name="Salamov A."/>
            <person name="Andreopoulos B."/>
            <person name="Baker S."/>
            <person name="Barry K."/>
            <person name="Bills G."/>
            <person name="Bluhm B."/>
            <person name="Cannon C."/>
            <person name="Castanera R."/>
            <person name="Culley D."/>
            <person name="Daum C."/>
            <person name="Ezra D."/>
            <person name="Gonzalez J."/>
            <person name="Henrissat B."/>
            <person name="Kuo A."/>
            <person name="Liang C."/>
            <person name="Lipzen A."/>
            <person name="Lutzoni F."/>
            <person name="Magnuson J."/>
            <person name="Mondo S."/>
            <person name="Nolan M."/>
            <person name="Ohm R."/>
            <person name="Pangilinan J."/>
            <person name="Park H.-J."/>
            <person name="Ramirez L."/>
            <person name="Alfaro M."/>
            <person name="Sun H."/>
            <person name="Tritt A."/>
            <person name="Yoshinaga Y."/>
            <person name="Zwiers L.-H."/>
            <person name="Turgeon B."/>
            <person name="Goodwin S."/>
            <person name="Spatafora J."/>
            <person name="Crous P."/>
            <person name="Grigoriev I."/>
        </authorList>
    </citation>
    <scope>NUCLEOTIDE SEQUENCE</scope>
    <source>
        <strain evidence="2">CBS 183.55</strain>
    </source>
</reference>
<evidence type="ECO:0000313" key="2">
    <source>
        <dbReference type="EMBL" id="KAF1931136.1"/>
    </source>
</evidence>
<feature type="region of interest" description="Disordered" evidence="1">
    <location>
        <begin position="242"/>
        <end position="267"/>
    </location>
</feature>
<feature type="region of interest" description="Disordered" evidence="1">
    <location>
        <begin position="129"/>
        <end position="172"/>
    </location>
</feature>
<evidence type="ECO:0000256" key="1">
    <source>
        <dbReference type="SAM" id="MobiDB-lite"/>
    </source>
</evidence>
<gene>
    <name evidence="2" type="ORF">M421DRAFT_90227</name>
</gene>
<feature type="region of interest" description="Disordered" evidence="1">
    <location>
        <begin position="31"/>
        <end position="84"/>
    </location>
</feature>